<name>A0AAD8URB2_GLOAC</name>
<evidence type="ECO:0000313" key="2">
    <source>
        <dbReference type="EMBL" id="KAK1728556.1"/>
    </source>
</evidence>
<protein>
    <submittedName>
        <fullName evidence="2">Uncharacterized protein</fullName>
    </submittedName>
</protein>
<gene>
    <name evidence="2" type="ORF">BDZ83DRAFT_112663</name>
</gene>
<feature type="compositionally biased region" description="Low complexity" evidence="1">
    <location>
        <begin position="27"/>
        <end position="46"/>
    </location>
</feature>
<keyword evidence="3" id="KW-1185">Reference proteome</keyword>
<evidence type="ECO:0000256" key="1">
    <source>
        <dbReference type="SAM" id="MobiDB-lite"/>
    </source>
</evidence>
<feature type="region of interest" description="Disordered" evidence="1">
    <location>
        <begin position="1"/>
        <end position="60"/>
    </location>
</feature>
<dbReference type="EMBL" id="JAHMHS010000016">
    <property type="protein sequence ID" value="KAK1728556.1"/>
    <property type="molecule type" value="Genomic_DNA"/>
</dbReference>
<accession>A0AAD8URB2</accession>
<feature type="compositionally biased region" description="Basic and acidic residues" evidence="1">
    <location>
        <begin position="13"/>
        <end position="24"/>
    </location>
</feature>
<dbReference type="RefSeq" id="XP_060368611.1">
    <property type="nucleotide sequence ID" value="XM_060501102.1"/>
</dbReference>
<comment type="caution">
    <text evidence="2">The sequence shown here is derived from an EMBL/GenBank/DDBJ whole genome shotgun (WGS) entry which is preliminary data.</text>
</comment>
<dbReference type="Proteomes" id="UP001244207">
    <property type="component" value="Unassembled WGS sequence"/>
</dbReference>
<reference evidence="2" key="1">
    <citation type="submission" date="2021-12" db="EMBL/GenBank/DDBJ databases">
        <title>Comparative genomics, transcriptomics and evolutionary studies reveal genomic signatures of adaptation to plant cell wall in hemibiotrophic fungi.</title>
        <authorList>
            <consortium name="DOE Joint Genome Institute"/>
            <person name="Baroncelli R."/>
            <person name="Diaz J.F."/>
            <person name="Benocci T."/>
            <person name="Peng M."/>
            <person name="Battaglia E."/>
            <person name="Haridas S."/>
            <person name="Andreopoulos W."/>
            <person name="Labutti K."/>
            <person name="Pangilinan J."/>
            <person name="Floch G.L."/>
            <person name="Makela M.R."/>
            <person name="Henrissat B."/>
            <person name="Grigoriev I.V."/>
            <person name="Crouch J.A."/>
            <person name="De Vries R.P."/>
            <person name="Sukno S.A."/>
            <person name="Thon M.R."/>
        </authorList>
    </citation>
    <scope>NUCLEOTIDE SEQUENCE</scope>
    <source>
        <strain evidence="2">CBS 112980</strain>
    </source>
</reference>
<feature type="compositionally biased region" description="Polar residues" evidence="1">
    <location>
        <begin position="75"/>
        <end position="91"/>
    </location>
</feature>
<feature type="region of interest" description="Disordered" evidence="1">
    <location>
        <begin position="75"/>
        <end position="121"/>
    </location>
</feature>
<proteinExistence type="predicted"/>
<sequence>MDLRLGPQSVNDEQSRASKSDSHLPRNGTWQSGTSGTSRTSSQRNGCSSPVSFPGTEPTILGSVKSLVPLAPRSQLSKKVSLPTWPSSPTTLGAGEPVEQQNGPATGTNKTENMISPSQKDFEMDPGHAFWSWSVKSENWYHVDKHTGSVLWAPRELD</sequence>
<dbReference type="AlphaFoldDB" id="A0AAD8URB2"/>
<evidence type="ECO:0000313" key="3">
    <source>
        <dbReference type="Proteomes" id="UP001244207"/>
    </source>
</evidence>
<dbReference type="GeneID" id="85385001"/>
<feature type="compositionally biased region" description="Polar residues" evidence="1">
    <location>
        <begin position="99"/>
        <end position="119"/>
    </location>
</feature>
<organism evidence="2 3">
    <name type="scientific">Glomerella acutata</name>
    <name type="common">Colletotrichum acutatum</name>
    <dbReference type="NCBI Taxonomy" id="27357"/>
    <lineage>
        <taxon>Eukaryota</taxon>
        <taxon>Fungi</taxon>
        <taxon>Dikarya</taxon>
        <taxon>Ascomycota</taxon>
        <taxon>Pezizomycotina</taxon>
        <taxon>Sordariomycetes</taxon>
        <taxon>Hypocreomycetidae</taxon>
        <taxon>Glomerellales</taxon>
        <taxon>Glomerellaceae</taxon>
        <taxon>Colletotrichum</taxon>
        <taxon>Colletotrichum acutatum species complex</taxon>
    </lineage>
</organism>